<accession>A0A1N7FDU7</accession>
<dbReference type="Proteomes" id="UP000186218">
    <property type="component" value="Unassembled WGS sequence"/>
</dbReference>
<reference evidence="3 4" key="1">
    <citation type="submission" date="2017-01" db="EMBL/GenBank/DDBJ databases">
        <authorList>
            <person name="Mah S.A."/>
            <person name="Swanson W.J."/>
            <person name="Moy G.W."/>
            <person name="Vacquier V.D."/>
        </authorList>
    </citation>
    <scope>NUCLEOTIDE SEQUENCE [LARGE SCALE GENOMIC DNA]</scope>
    <source>
        <strain evidence="3 4">CPCC 203464</strain>
    </source>
</reference>
<feature type="region of interest" description="Disordered" evidence="1">
    <location>
        <begin position="180"/>
        <end position="214"/>
    </location>
</feature>
<sequence>MSKSGAPSLAQVIGGNAAELRGNHSSEELSVCARRFGLKWNTGRVSDLESGKISPTVTTLFALSKALTDLTGAPVSVADLVRPTTKWVEINDQLTVRAEVLVDALSNGSPLANHDRWLGPREIADAFRQEAGGGPDAMRVSDIAAALSESEVKLARSMGLSRVQFVAKALDLWGQPFGDERDARAGADASPQKRGRVARVLKQEMTESTGDGDD</sequence>
<dbReference type="OrthoDB" id="5117551at2"/>
<dbReference type="EMBL" id="FTNT01000005">
    <property type="protein sequence ID" value="SIR98450.1"/>
    <property type="molecule type" value="Genomic_DNA"/>
</dbReference>
<keyword evidence="4" id="KW-1185">Reference proteome</keyword>
<evidence type="ECO:0000313" key="4">
    <source>
        <dbReference type="Proteomes" id="UP000186218"/>
    </source>
</evidence>
<dbReference type="RefSeq" id="WP_076479025.1">
    <property type="nucleotide sequence ID" value="NZ_FTNT01000005.1"/>
</dbReference>
<evidence type="ECO:0000313" key="3">
    <source>
        <dbReference type="EMBL" id="SIR98450.1"/>
    </source>
</evidence>
<feature type="domain" description="HTH cro/C1-type" evidence="2">
    <location>
        <begin position="45"/>
        <end position="73"/>
    </location>
</feature>
<dbReference type="AlphaFoldDB" id="A0A1N7FDU7"/>
<proteinExistence type="predicted"/>
<dbReference type="PROSITE" id="PS50943">
    <property type="entry name" value="HTH_CROC1"/>
    <property type="match status" value="1"/>
</dbReference>
<protein>
    <recommendedName>
        <fullName evidence="2">HTH cro/C1-type domain-containing protein</fullName>
    </recommendedName>
</protein>
<gene>
    <name evidence="3" type="ORF">SAMN05445060_1968</name>
</gene>
<dbReference type="STRING" id="1344003.SAMN05445060_1968"/>
<evidence type="ECO:0000256" key="1">
    <source>
        <dbReference type="SAM" id="MobiDB-lite"/>
    </source>
</evidence>
<evidence type="ECO:0000259" key="2">
    <source>
        <dbReference type="PROSITE" id="PS50943"/>
    </source>
</evidence>
<dbReference type="CDD" id="cd00093">
    <property type="entry name" value="HTH_XRE"/>
    <property type="match status" value="1"/>
</dbReference>
<name>A0A1N7FDU7_9NOCA</name>
<organism evidence="3 4">
    <name type="scientific">Williamsia sterculiae</name>
    <dbReference type="NCBI Taxonomy" id="1344003"/>
    <lineage>
        <taxon>Bacteria</taxon>
        <taxon>Bacillati</taxon>
        <taxon>Actinomycetota</taxon>
        <taxon>Actinomycetes</taxon>
        <taxon>Mycobacteriales</taxon>
        <taxon>Nocardiaceae</taxon>
        <taxon>Williamsia</taxon>
    </lineage>
</organism>
<dbReference type="InterPro" id="IPR001387">
    <property type="entry name" value="Cro/C1-type_HTH"/>
</dbReference>